<evidence type="ECO:0008006" key="4">
    <source>
        <dbReference type="Google" id="ProtNLM"/>
    </source>
</evidence>
<comment type="caution">
    <text evidence="2">The sequence shown here is derived from an EMBL/GenBank/DDBJ whole genome shotgun (WGS) entry which is preliminary data.</text>
</comment>
<dbReference type="PANTHER" id="PTHR30238:SF4">
    <property type="entry name" value="SLL1022 PROTEIN"/>
    <property type="match status" value="1"/>
</dbReference>
<evidence type="ECO:0000313" key="2">
    <source>
        <dbReference type="EMBL" id="OGY29920.1"/>
    </source>
</evidence>
<dbReference type="NCBIfam" id="NF010612">
    <property type="entry name" value="PRK14013.1-2"/>
    <property type="match status" value="1"/>
</dbReference>
<feature type="transmembrane region" description="Helical" evidence="1">
    <location>
        <begin position="257"/>
        <end position="274"/>
    </location>
</feature>
<feature type="transmembrane region" description="Helical" evidence="1">
    <location>
        <begin position="212"/>
        <end position="236"/>
    </location>
</feature>
<keyword evidence="1" id="KW-1133">Transmembrane helix</keyword>
<evidence type="ECO:0000313" key="3">
    <source>
        <dbReference type="Proteomes" id="UP000177821"/>
    </source>
</evidence>
<feature type="transmembrane region" description="Helical" evidence="1">
    <location>
        <begin position="280"/>
        <end position="295"/>
    </location>
</feature>
<feature type="transmembrane region" description="Helical" evidence="1">
    <location>
        <begin position="45"/>
        <end position="66"/>
    </location>
</feature>
<dbReference type="Proteomes" id="UP000177821">
    <property type="component" value="Unassembled WGS sequence"/>
</dbReference>
<evidence type="ECO:0000256" key="1">
    <source>
        <dbReference type="SAM" id="Phobius"/>
    </source>
</evidence>
<feature type="transmembrane region" description="Helical" evidence="1">
    <location>
        <begin position="134"/>
        <end position="152"/>
    </location>
</feature>
<keyword evidence="1" id="KW-0812">Transmembrane</keyword>
<proteinExistence type="predicted"/>
<dbReference type="PANTHER" id="PTHR30238">
    <property type="entry name" value="MEMBRANE BOUND PREDICTED REDOX MODULATOR"/>
    <property type="match status" value="1"/>
</dbReference>
<protein>
    <recommendedName>
        <fullName evidence="4">DUF475 domain-containing protein</fullName>
    </recommendedName>
</protein>
<organism evidence="2 3">
    <name type="scientific">Candidatus Woykebacteria bacterium RIFCSPHIGHO2_02_FULL_43_16b</name>
    <dbReference type="NCBI Taxonomy" id="1802601"/>
    <lineage>
        <taxon>Bacteria</taxon>
        <taxon>Candidatus Woykeibacteriota</taxon>
    </lineage>
</organism>
<dbReference type="Pfam" id="PF04332">
    <property type="entry name" value="DUF475"/>
    <property type="match status" value="1"/>
</dbReference>
<name>A0A1G1WRG2_9BACT</name>
<accession>A0A1G1WRG2</accession>
<keyword evidence="1" id="KW-0472">Membrane</keyword>
<dbReference type="EMBL" id="MHCX01000011">
    <property type="protein sequence ID" value="OGY29920.1"/>
    <property type="molecule type" value="Genomic_DNA"/>
</dbReference>
<reference evidence="2 3" key="1">
    <citation type="journal article" date="2016" name="Nat. Commun.">
        <title>Thousands of microbial genomes shed light on interconnected biogeochemical processes in an aquifer system.</title>
        <authorList>
            <person name="Anantharaman K."/>
            <person name="Brown C.T."/>
            <person name="Hug L.A."/>
            <person name="Sharon I."/>
            <person name="Castelle C.J."/>
            <person name="Probst A.J."/>
            <person name="Thomas B.C."/>
            <person name="Singh A."/>
            <person name="Wilkins M.J."/>
            <person name="Karaoz U."/>
            <person name="Brodie E.L."/>
            <person name="Williams K.H."/>
            <person name="Hubbard S.S."/>
            <person name="Banfield J.F."/>
        </authorList>
    </citation>
    <scope>NUCLEOTIDE SEQUENCE [LARGE SCALE GENOMIC DNA]</scope>
</reference>
<dbReference type="InterPro" id="IPR007427">
    <property type="entry name" value="DUF475"/>
</dbReference>
<sequence>MGLFSPLLVIFGLALFETISSIDNAIINAEVLSTMQQKARRWFLLWGILTSVFLVRGLLPWVIVWLSSPALGPIGALTATFSNDPKIIETIERSAPILLVGGGTFLLFLFFHWLFMEPKNYGLVGERFFHSKGVWFYALVSILLSLIVWISLYINPMMAFGAVVGSTAFFITHGFKQNAEEQEKTLLEKGHSDISKIFYLEVIDATFSIDGVLGAFAFTLSVPLILLGNGIGALVVRQMTIGNIDRIKKYIYLKNGAMYSILFLGLIMILDSFGAHIPEWFSPVTTSLVVIFFFLKSRRFIRQSA</sequence>
<dbReference type="AlphaFoldDB" id="A0A1G1WRG2"/>
<gene>
    <name evidence="2" type="ORF">A3J50_01750</name>
</gene>
<feature type="transmembrane region" description="Helical" evidence="1">
    <location>
        <begin position="95"/>
        <end position="114"/>
    </location>
</feature>